<dbReference type="PANTHER" id="PTHR15555:SF0">
    <property type="entry name" value="ZINC FINGER HIT DOMAIN-CONTAINING PROTEIN 2"/>
    <property type="match status" value="1"/>
</dbReference>
<dbReference type="PANTHER" id="PTHR15555">
    <property type="entry name" value="ZINC FINGER HIT DOMAIN CONTAINING PROTEIN 2 PROTEIN FON -RELATED"/>
    <property type="match status" value="1"/>
</dbReference>
<keyword evidence="1" id="KW-0863">Zinc-finger</keyword>
<name>A0AAF0E731_9BASI</name>
<dbReference type="Gene3D" id="3.30.60.190">
    <property type="match status" value="1"/>
</dbReference>
<sequence>MSVADLYHIRRAIRRDREQGPQPRAAAGPGRLCGICLARAASYTCPTCHAPYCSLVCFRAQTHSCAPSFAQRAAREHVSREDATADEAERQRTLEIIHRLQTGEGVLSDSDDSDVPDDDELRHYTPDQLFRLLTLQEREQFTDLLSRPAHAARLYFDQSPTEPWWRQGDDARPWAAHAPYTPFLESLDTPRAPRAQADLRWNLLFLLLAYAYVLRHLDVPSLGALGPAAMDDTHDSDSDGPPPPLEADGPVVAAPPDEADTARALLTELVPFLAPAHTADARLCLASTDEVGLYLLQLWGPRRTGHTTATLRALWDDIQPLVHARRVAALDVAPHAPVAWALADLHALFDASPAPAHAAAAKKLWFYAHALRPGGATDARALADLVDAACKRLAHEQDEQERFDRVAAAHDAVRGMAHPIQQLHQPRIEALD</sequence>
<evidence type="ECO:0000256" key="1">
    <source>
        <dbReference type="PROSITE-ProRule" id="PRU00453"/>
    </source>
</evidence>
<keyword evidence="5" id="KW-1185">Reference proteome</keyword>
<organism evidence="4 5">
    <name type="scientific">Malassezia caprae</name>
    <dbReference type="NCBI Taxonomy" id="1381934"/>
    <lineage>
        <taxon>Eukaryota</taxon>
        <taxon>Fungi</taxon>
        <taxon>Dikarya</taxon>
        <taxon>Basidiomycota</taxon>
        <taxon>Ustilaginomycotina</taxon>
        <taxon>Malasseziomycetes</taxon>
        <taxon>Malasseziales</taxon>
        <taxon>Malasseziaceae</taxon>
        <taxon>Malassezia</taxon>
    </lineage>
</organism>
<dbReference type="CDD" id="cd23024">
    <property type="entry name" value="zf-HIT_ZNHIT2-3"/>
    <property type="match status" value="1"/>
</dbReference>
<evidence type="ECO:0000259" key="3">
    <source>
        <dbReference type="PROSITE" id="PS51083"/>
    </source>
</evidence>
<keyword evidence="1" id="KW-0479">Metal-binding</keyword>
<protein>
    <recommendedName>
        <fullName evidence="3">HIT-type domain-containing protein</fullName>
    </recommendedName>
</protein>
<feature type="region of interest" description="Disordered" evidence="2">
    <location>
        <begin position="228"/>
        <end position="254"/>
    </location>
</feature>
<dbReference type="PROSITE" id="PS51083">
    <property type="entry name" value="ZF_HIT"/>
    <property type="match status" value="1"/>
</dbReference>
<proteinExistence type="predicted"/>
<evidence type="ECO:0000313" key="4">
    <source>
        <dbReference type="EMBL" id="WFD20248.1"/>
    </source>
</evidence>
<dbReference type="Proteomes" id="UP001220961">
    <property type="component" value="Chromosome 5"/>
</dbReference>
<keyword evidence="1" id="KW-0862">Zinc</keyword>
<dbReference type="EMBL" id="CP119912">
    <property type="protein sequence ID" value="WFD20248.1"/>
    <property type="molecule type" value="Genomic_DNA"/>
</dbReference>
<evidence type="ECO:0000256" key="2">
    <source>
        <dbReference type="SAM" id="MobiDB-lite"/>
    </source>
</evidence>
<dbReference type="GO" id="GO:0008270">
    <property type="term" value="F:zinc ion binding"/>
    <property type="evidence" value="ECO:0007669"/>
    <property type="project" value="UniProtKB-UniRule"/>
</dbReference>
<feature type="domain" description="HIT-type" evidence="3">
    <location>
        <begin position="33"/>
        <end position="65"/>
    </location>
</feature>
<dbReference type="InterPro" id="IPR039646">
    <property type="entry name" value="ZNHIT2"/>
</dbReference>
<reference evidence="4" key="1">
    <citation type="submission" date="2023-03" db="EMBL/GenBank/DDBJ databases">
        <title>Mating type loci evolution in Malassezia.</title>
        <authorList>
            <person name="Coelho M.A."/>
        </authorList>
    </citation>
    <scope>NUCLEOTIDE SEQUENCE</scope>
    <source>
        <strain evidence="4">CBS 10434</strain>
    </source>
</reference>
<accession>A0AAF0E731</accession>
<evidence type="ECO:0000313" key="5">
    <source>
        <dbReference type="Proteomes" id="UP001220961"/>
    </source>
</evidence>
<gene>
    <name evidence="4" type="ORF">MCAP1_002492</name>
</gene>
<dbReference type="InterPro" id="IPR007529">
    <property type="entry name" value="Znf_HIT"/>
</dbReference>
<dbReference type="Pfam" id="PF04438">
    <property type="entry name" value="zf-HIT"/>
    <property type="match status" value="1"/>
</dbReference>
<dbReference type="SUPFAM" id="SSF144232">
    <property type="entry name" value="HIT/MYND zinc finger-like"/>
    <property type="match status" value="1"/>
</dbReference>
<dbReference type="AlphaFoldDB" id="A0AAF0E731"/>